<comment type="caution">
    <text evidence="2">The sequence shown here is derived from an EMBL/GenBank/DDBJ whole genome shotgun (WGS) entry which is preliminary data.</text>
</comment>
<dbReference type="Pfam" id="PF00266">
    <property type="entry name" value="Aminotran_5"/>
    <property type="match status" value="1"/>
</dbReference>
<dbReference type="RefSeq" id="WP_119929686.1">
    <property type="nucleotide sequence ID" value="NZ_QZEY01000014.1"/>
</dbReference>
<dbReference type="Gene3D" id="3.90.1150.10">
    <property type="entry name" value="Aspartate Aminotransferase, domain 1"/>
    <property type="match status" value="1"/>
</dbReference>
<feature type="domain" description="Aminotransferase class V" evidence="1">
    <location>
        <begin position="63"/>
        <end position="356"/>
    </location>
</feature>
<accession>A0A3A4AFI6</accession>
<evidence type="ECO:0000313" key="2">
    <source>
        <dbReference type="EMBL" id="RJL24770.1"/>
    </source>
</evidence>
<dbReference type="InterPro" id="IPR015422">
    <property type="entry name" value="PyrdxlP-dep_Trfase_small"/>
</dbReference>
<keyword evidence="2" id="KW-0808">Transferase</keyword>
<dbReference type="AlphaFoldDB" id="A0A3A4AFI6"/>
<name>A0A3A4AFI6_9ACTN</name>
<gene>
    <name evidence="2" type="ORF">D5H75_28720</name>
</gene>
<evidence type="ECO:0000259" key="1">
    <source>
        <dbReference type="Pfam" id="PF00266"/>
    </source>
</evidence>
<dbReference type="PANTHER" id="PTHR43586:SF15">
    <property type="entry name" value="BLR3095 PROTEIN"/>
    <property type="match status" value="1"/>
</dbReference>
<dbReference type="InterPro" id="IPR000192">
    <property type="entry name" value="Aminotrans_V_dom"/>
</dbReference>
<dbReference type="InterPro" id="IPR015421">
    <property type="entry name" value="PyrdxlP-dep_Trfase_major"/>
</dbReference>
<protein>
    <submittedName>
        <fullName evidence="2">Aminotransferase class V-fold PLP-dependent enzyme</fullName>
    </submittedName>
</protein>
<sequence>MGRTWTKLPDLRHAFEVDDEVAYFNTAAMSPMLHEVREAGERALARRSRPWTISDADWFGDGEALRAEVGRLLGSDAEHVALVPATSYGLASLARNLTARPGDRVVVPAREYPSNHHTWRRFARRTGAELVVAEPEPGEGWTSAIVRAIGDRAAVVSVPNVHWTNAELIDLAGVEKAARAAGAAFVIDASQSLGAMPLDVSALRPDAVVAVGYKWLLGPFSLAFLYLDARHHHGEPLEENWISRAGSDDFATLMEYRDEYLPGARRFDMGQRSSLHLVPMALAAVRRLREWTVPRVAATLAGRTAEIASRLAALGLPTLPAAARGPHFLGVDLPPGSAPRVATALASAGVITAARGSVLRVSPHLHTSTSDVDRLITTLSTTL</sequence>
<organism evidence="2 3">
    <name type="scientific">Bailinhaonella thermotolerans</name>
    <dbReference type="NCBI Taxonomy" id="1070861"/>
    <lineage>
        <taxon>Bacteria</taxon>
        <taxon>Bacillati</taxon>
        <taxon>Actinomycetota</taxon>
        <taxon>Actinomycetes</taxon>
        <taxon>Streptosporangiales</taxon>
        <taxon>Streptosporangiaceae</taxon>
        <taxon>Bailinhaonella</taxon>
    </lineage>
</organism>
<dbReference type="OrthoDB" id="9808002at2"/>
<keyword evidence="3" id="KW-1185">Reference proteome</keyword>
<dbReference type="PANTHER" id="PTHR43586">
    <property type="entry name" value="CYSTEINE DESULFURASE"/>
    <property type="match status" value="1"/>
</dbReference>
<dbReference type="InterPro" id="IPR015424">
    <property type="entry name" value="PyrdxlP-dep_Trfase"/>
</dbReference>
<dbReference type="Proteomes" id="UP000265768">
    <property type="component" value="Unassembled WGS sequence"/>
</dbReference>
<proteinExistence type="predicted"/>
<dbReference type="GO" id="GO:0008483">
    <property type="term" value="F:transaminase activity"/>
    <property type="evidence" value="ECO:0007669"/>
    <property type="project" value="UniProtKB-KW"/>
</dbReference>
<dbReference type="SUPFAM" id="SSF53383">
    <property type="entry name" value="PLP-dependent transferases"/>
    <property type="match status" value="1"/>
</dbReference>
<keyword evidence="2" id="KW-0032">Aminotransferase</keyword>
<dbReference type="EMBL" id="QZEY01000014">
    <property type="protein sequence ID" value="RJL24770.1"/>
    <property type="molecule type" value="Genomic_DNA"/>
</dbReference>
<evidence type="ECO:0000313" key="3">
    <source>
        <dbReference type="Proteomes" id="UP000265768"/>
    </source>
</evidence>
<dbReference type="Gene3D" id="3.40.640.10">
    <property type="entry name" value="Type I PLP-dependent aspartate aminotransferase-like (Major domain)"/>
    <property type="match status" value="1"/>
</dbReference>
<reference evidence="2 3" key="1">
    <citation type="submission" date="2018-09" db="EMBL/GenBank/DDBJ databases">
        <title>YIM 75507 draft genome.</title>
        <authorList>
            <person name="Tang S."/>
            <person name="Feng Y."/>
        </authorList>
    </citation>
    <scope>NUCLEOTIDE SEQUENCE [LARGE SCALE GENOMIC DNA]</scope>
    <source>
        <strain evidence="2 3">YIM 75507</strain>
    </source>
</reference>